<evidence type="ECO:0000313" key="1">
    <source>
        <dbReference type="EMBL" id="GFO34259.1"/>
    </source>
</evidence>
<reference evidence="1 2" key="1">
    <citation type="journal article" date="2021" name="Elife">
        <title>Chloroplast acquisition without the gene transfer in kleptoplastic sea slugs, Plakobranchus ocellatus.</title>
        <authorList>
            <person name="Maeda T."/>
            <person name="Takahashi S."/>
            <person name="Yoshida T."/>
            <person name="Shimamura S."/>
            <person name="Takaki Y."/>
            <person name="Nagai Y."/>
            <person name="Toyoda A."/>
            <person name="Suzuki Y."/>
            <person name="Arimoto A."/>
            <person name="Ishii H."/>
            <person name="Satoh N."/>
            <person name="Nishiyama T."/>
            <person name="Hasebe M."/>
            <person name="Maruyama T."/>
            <person name="Minagawa J."/>
            <person name="Obokata J."/>
            <person name="Shigenobu S."/>
        </authorList>
    </citation>
    <scope>NUCLEOTIDE SEQUENCE [LARGE SCALE GENOMIC DNA]</scope>
</reference>
<proteinExistence type="predicted"/>
<organism evidence="1 2">
    <name type="scientific">Plakobranchus ocellatus</name>
    <dbReference type="NCBI Taxonomy" id="259542"/>
    <lineage>
        <taxon>Eukaryota</taxon>
        <taxon>Metazoa</taxon>
        <taxon>Spiralia</taxon>
        <taxon>Lophotrochozoa</taxon>
        <taxon>Mollusca</taxon>
        <taxon>Gastropoda</taxon>
        <taxon>Heterobranchia</taxon>
        <taxon>Euthyneura</taxon>
        <taxon>Panpulmonata</taxon>
        <taxon>Sacoglossa</taxon>
        <taxon>Placobranchoidea</taxon>
        <taxon>Plakobranchidae</taxon>
        <taxon>Plakobranchus</taxon>
    </lineage>
</organism>
<evidence type="ECO:0000313" key="2">
    <source>
        <dbReference type="Proteomes" id="UP000735302"/>
    </source>
</evidence>
<dbReference type="AlphaFoldDB" id="A0AAV4CQX0"/>
<comment type="caution">
    <text evidence="1">The sequence shown here is derived from an EMBL/GenBank/DDBJ whole genome shotgun (WGS) entry which is preliminary data.</text>
</comment>
<dbReference type="Proteomes" id="UP000735302">
    <property type="component" value="Unassembled WGS sequence"/>
</dbReference>
<gene>
    <name evidence="1" type="ORF">PoB_006076400</name>
</gene>
<keyword evidence="2" id="KW-1185">Reference proteome</keyword>
<protein>
    <submittedName>
        <fullName evidence="1">Uncharacterized protein</fullName>
    </submittedName>
</protein>
<accession>A0AAV4CQX0</accession>
<name>A0AAV4CQX0_9GAST</name>
<sequence length="197" mass="21954">MKPTLNFPVSTSRSLTVTVMAALLLNGLAMGAVLPKATIDNPCRTIDTVNQVFPSLDSQFNEAINEVNAVKFSAEQLITALMVNILLQDYHDISVYIVYVKQALQEQVALDMGLLSNEISQLETNLFSLLCKVYTLLKTKETSVTSYVDASAMPEYLKNIEDATTRYMRNYLLAKDAKIFLNHLAMNYASFLNALQV</sequence>
<dbReference type="EMBL" id="BLXT01006878">
    <property type="protein sequence ID" value="GFO34259.1"/>
    <property type="molecule type" value="Genomic_DNA"/>
</dbReference>